<keyword evidence="3" id="KW-1185">Reference proteome</keyword>
<comment type="caution">
    <text evidence="2">The sequence shown here is derived from an EMBL/GenBank/DDBJ whole genome shotgun (WGS) entry which is preliminary data.</text>
</comment>
<protein>
    <submittedName>
        <fullName evidence="2">Uncharacterized protein</fullName>
    </submittedName>
</protein>
<accession>A0ABT3SE31</accession>
<dbReference type="EMBL" id="JAPJDO010000010">
    <property type="protein sequence ID" value="MCX2937774.1"/>
    <property type="molecule type" value="Genomic_DNA"/>
</dbReference>
<dbReference type="RefSeq" id="WP_265997432.1">
    <property type="nucleotide sequence ID" value="NZ_JAPJDN010000010.1"/>
</dbReference>
<sequence>MTTHRPGCLGADCCCDGAAYTVRRHPFLIHRDCPVHSGPHGEYPDVDPRAVITGGRRDWSGVGTSQSSAGHSPFPADTAPSLIESSACAGGSGHPTSPEGEQSAGVGVAGPGAGVAAGHALEVAANVRRTRITLRRHFNFRTLGIPVPEELITEAAKDLLK</sequence>
<organism evidence="2 3">
    <name type="scientific">Mycobacterium pinniadriaticum</name>
    <dbReference type="NCBI Taxonomy" id="2994102"/>
    <lineage>
        <taxon>Bacteria</taxon>
        <taxon>Bacillati</taxon>
        <taxon>Actinomycetota</taxon>
        <taxon>Actinomycetes</taxon>
        <taxon>Mycobacteriales</taxon>
        <taxon>Mycobacteriaceae</taxon>
        <taxon>Mycobacterium</taxon>
    </lineage>
</organism>
<dbReference type="Proteomes" id="UP001300745">
    <property type="component" value="Unassembled WGS sequence"/>
</dbReference>
<evidence type="ECO:0000313" key="3">
    <source>
        <dbReference type="Proteomes" id="UP001300745"/>
    </source>
</evidence>
<proteinExistence type="predicted"/>
<feature type="region of interest" description="Disordered" evidence="1">
    <location>
        <begin position="54"/>
        <end position="110"/>
    </location>
</feature>
<evidence type="ECO:0000313" key="2">
    <source>
        <dbReference type="EMBL" id="MCX2937774.1"/>
    </source>
</evidence>
<gene>
    <name evidence="2" type="ORF">ORI27_13780</name>
</gene>
<reference evidence="2 3" key="1">
    <citation type="submission" date="2022-11" db="EMBL/GenBank/DDBJ databases">
        <title>Mycobacterium sp. nov.</title>
        <authorList>
            <person name="Papic B."/>
            <person name="Spicic S."/>
            <person name="Duvnjak S."/>
        </authorList>
    </citation>
    <scope>NUCLEOTIDE SEQUENCE [LARGE SCALE GENOMIC DNA]</scope>
    <source>
        <strain evidence="2 3">CVI_P4</strain>
    </source>
</reference>
<evidence type="ECO:0000256" key="1">
    <source>
        <dbReference type="SAM" id="MobiDB-lite"/>
    </source>
</evidence>
<name>A0ABT3SE31_9MYCO</name>